<evidence type="ECO:0000313" key="3">
    <source>
        <dbReference type="EMBL" id="CCI39451.1"/>
    </source>
</evidence>
<accession>A0A024FY82</accession>
<keyword evidence="1" id="KW-0343">GTPase activation</keyword>
<proteinExistence type="predicted"/>
<gene>
    <name evidence="3" type="ORF">BN9_002340</name>
</gene>
<dbReference type="InterPro" id="IPR000195">
    <property type="entry name" value="Rab-GAP-TBC_dom"/>
</dbReference>
<dbReference type="PANTHER" id="PTHR20913">
    <property type="entry name" value="TBC1 DOMAIN FAMILY MEMBER 20/GTPASE"/>
    <property type="match status" value="1"/>
</dbReference>
<dbReference type="InterPro" id="IPR045913">
    <property type="entry name" value="TBC20/Gyp8-like"/>
</dbReference>
<dbReference type="OrthoDB" id="206700at2759"/>
<dbReference type="Proteomes" id="UP000053237">
    <property type="component" value="Unassembled WGS sequence"/>
</dbReference>
<dbReference type="EMBL" id="CAIX01000002">
    <property type="protein sequence ID" value="CCI39451.1"/>
    <property type="molecule type" value="Genomic_DNA"/>
</dbReference>
<sequence>MIDCFQVEPYFAFAWFITWFAHHVGGLDDASRLFDVFLCSHPLFSLYVSGAIVLASRSIILKQECEFGTMHDTLSKLVNDVSWDQAIVDGLQLIERFSPGVLLTHATDQHISM</sequence>
<comment type="caution">
    <text evidence="3">The sequence shown here is derived from an EMBL/GenBank/DDBJ whole genome shotgun (WGS) entry which is preliminary data.</text>
</comment>
<dbReference type="PROSITE" id="PS50086">
    <property type="entry name" value="TBC_RABGAP"/>
    <property type="match status" value="1"/>
</dbReference>
<dbReference type="SUPFAM" id="SSF47923">
    <property type="entry name" value="Ypt/Rab-GAP domain of gyp1p"/>
    <property type="match status" value="1"/>
</dbReference>
<dbReference type="InParanoid" id="A0A024FY82"/>
<dbReference type="Gene3D" id="1.10.472.80">
    <property type="entry name" value="Ypt/Rab-GAP domain of gyp1p, domain 3"/>
    <property type="match status" value="1"/>
</dbReference>
<reference evidence="3 4" key="1">
    <citation type="submission" date="2012-05" db="EMBL/GenBank/DDBJ databases">
        <title>Recombination and specialization in a pathogen metapopulation.</title>
        <authorList>
            <person name="Gardiner A."/>
            <person name="Kemen E."/>
            <person name="Schultz-Larsen T."/>
            <person name="MacLean D."/>
            <person name="Van Oosterhout C."/>
            <person name="Jones J.D.G."/>
        </authorList>
    </citation>
    <scope>NUCLEOTIDE SEQUENCE [LARGE SCALE GENOMIC DNA]</scope>
    <source>
        <strain evidence="3 4">Ac Nc2</strain>
    </source>
</reference>
<dbReference type="STRING" id="65357.A0A024FY82"/>
<dbReference type="PANTHER" id="PTHR20913:SF7">
    <property type="entry name" value="RE60063P"/>
    <property type="match status" value="1"/>
</dbReference>
<protein>
    <recommendedName>
        <fullName evidence="2">Rab-GAP TBC domain-containing protein</fullName>
    </recommendedName>
</protein>
<name>A0A024FY82_9STRA</name>
<dbReference type="GO" id="GO:0006888">
    <property type="term" value="P:endoplasmic reticulum to Golgi vesicle-mediated transport"/>
    <property type="evidence" value="ECO:0007669"/>
    <property type="project" value="TreeGrafter"/>
</dbReference>
<feature type="domain" description="Rab-GAP TBC" evidence="2">
    <location>
        <begin position="1"/>
        <end position="41"/>
    </location>
</feature>
<keyword evidence="4" id="KW-1185">Reference proteome</keyword>
<dbReference type="GO" id="GO:0005789">
    <property type="term" value="C:endoplasmic reticulum membrane"/>
    <property type="evidence" value="ECO:0007669"/>
    <property type="project" value="TreeGrafter"/>
</dbReference>
<dbReference type="GO" id="GO:0005096">
    <property type="term" value="F:GTPase activator activity"/>
    <property type="evidence" value="ECO:0007669"/>
    <property type="project" value="UniProtKB-KW"/>
</dbReference>
<dbReference type="InterPro" id="IPR035969">
    <property type="entry name" value="Rab-GAP_TBC_sf"/>
</dbReference>
<evidence type="ECO:0000313" key="4">
    <source>
        <dbReference type="Proteomes" id="UP000053237"/>
    </source>
</evidence>
<dbReference type="AlphaFoldDB" id="A0A024FY82"/>
<evidence type="ECO:0000256" key="1">
    <source>
        <dbReference type="ARBA" id="ARBA00022468"/>
    </source>
</evidence>
<organism evidence="3 4">
    <name type="scientific">Albugo candida</name>
    <dbReference type="NCBI Taxonomy" id="65357"/>
    <lineage>
        <taxon>Eukaryota</taxon>
        <taxon>Sar</taxon>
        <taxon>Stramenopiles</taxon>
        <taxon>Oomycota</taxon>
        <taxon>Peronosporomycetes</taxon>
        <taxon>Albuginales</taxon>
        <taxon>Albuginaceae</taxon>
        <taxon>Albugo</taxon>
    </lineage>
</organism>
<evidence type="ECO:0000259" key="2">
    <source>
        <dbReference type="PROSITE" id="PS50086"/>
    </source>
</evidence>